<proteinExistence type="predicted"/>
<protein>
    <submittedName>
        <fullName evidence="1">Uncharacterized protein</fullName>
    </submittedName>
</protein>
<sequence>MPSFINGINDLGTMAKNKPLELRWQCLGCYKTHRGPNAEKKALDCCGSFTQGYWVNYTKWGTQKWYGR</sequence>
<keyword evidence="2" id="KW-1185">Reference proteome</keyword>
<evidence type="ECO:0000313" key="1">
    <source>
        <dbReference type="EMBL" id="AIZ57254.1"/>
    </source>
</evidence>
<dbReference type="HOGENOM" id="CLU_204297_0_0_2"/>
<dbReference type="STRING" id="1577791.Mpt1_c13960"/>
<reference evidence="1 2" key="1">
    <citation type="journal article" date="2014" name="Appl. Environ. Microbiol.">
        <title>Comparative Genome Analysis of 'Candidatus Methanoplasma termitum' Indicates a New Mode of Energy Metabolism in the Seventh Order of Methanogens.</title>
        <authorList>
            <person name="Lang K."/>
            <person name="Schuldes J."/>
            <person name="Klingl A."/>
            <person name="Poehlein A."/>
            <person name="Daniel R."/>
            <person name="Brune A."/>
        </authorList>
    </citation>
    <scope>NUCLEOTIDE SEQUENCE [LARGE SCALE GENOMIC DNA]</scope>
    <source>
        <strain evidence="2">Mpt1</strain>
    </source>
</reference>
<dbReference type="KEGG" id="mear:Mpt1_c13960"/>
<gene>
    <name evidence="1" type="ORF">Mpt1_c13960</name>
</gene>
<accession>A0A0A7LDV3</accession>
<organism evidence="1 2">
    <name type="scientific">Candidatus Methanoplasma termitum</name>
    <dbReference type="NCBI Taxonomy" id="1577791"/>
    <lineage>
        <taxon>Archaea</taxon>
        <taxon>Methanobacteriati</taxon>
        <taxon>Thermoplasmatota</taxon>
        <taxon>Thermoplasmata</taxon>
        <taxon>Methanomassiliicoccales</taxon>
        <taxon>Methanomassiliicoccaceae</taxon>
        <taxon>Candidatus Methanoplasma</taxon>
    </lineage>
</organism>
<dbReference type="Proteomes" id="UP000030787">
    <property type="component" value="Chromosome"/>
</dbReference>
<dbReference type="AlphaFoldDB" id="A0A0A7LDV3"/>
<evidence type="ECO:0000313" key="2">
    <source>
        <dbReference type="Proteomes" id="UP000030787"/>
    </source>
</evidence>
<name>A0A0A7LDV3_9ARCH</name>
<dbReference type="EMBL" id="CP010070">
    <property type="protein sequence ID" value="AIZ57254.1"/>
    <property type="molecule type" value="Genomic_DNA"/>
</dbReference>